<dbReference type="GO" id="GO:0007005">
    <property type="term" value="P:mitochondrion organization"/>
    <property type="evidence" value="ECO:0007669"/>
    <property type="project" value="UniProtKB-UniRule"/>
</dbReference>
<dbReference type="SUPFAM" id="SSF48452">
    <property type="entry name" value="TPR-like"/>
    <property type="match status" value="1"/>
</dbReference>
<comment type="similarity">
    <text evidence="3">Belongs to the CLU family.</text>
</comment>
<feature type="compositionally biased region" description="Polar residues" evidence="4">
    <location>
        <begin position="831"/>
        <end position="843"/>
    </location>
</feature>
<feature type="region of interest" description="Disordered" evidence="4">
    <location>
        <begin position="821"/>
        <end position="847"/>
    </location>
</feature>
<feature type="region of interest" description="Disordered" evidence="4">
    <location>
        <begin position="244"/>
        <end position="281"/>
    </location>
</feature>
<keyword evidence="8" id="KW-1185">Reference proteome</keyword>
<dbReference type="PANTHER" id="PTHR12601:SF6">
    <property type="entry name" value="CLUSTERED MITOCHONDRIA PROTEIN HOMOLOG"/>
    <property type="match status" value="1"/>
</dbReference>
<keyword evidence="1 3" id="KW-0963">Cytoplasm</keyword>
<feature type="compositionally biased region" description="Polar residues" evidence="4">
    <location>
        <begin position="246"/>
        <end position="255"/>
    </location>
</feature>
<feature type="region of interest" description="Disordered" evidence="4">
    <location>
        <begin position="622"/>
        <end position="670"/>
    </location>
</feature>
<dbReference type="InterPro" id="IPR025697">
    <property type="entry name" value="CLU_dom"/>
</dbReference>
<evidence type="ECO:0000256" key="4">
    <source>
        <dbReference type="SAM" id="MobiDB-lite"/>
    </source>
</evidence>
<keyword evidence="2" id="KW-0802">TPR repeat</keyword>
<evidence type="ECO:0000259" key="6">
    <source>
        <dbReference type="PROSITE" id="PS51823"/>
    </source>
</evidence>
<keyword evidence="5" id="KW-0472">Membrane</keyword>
<feature type="compositionally biased region" description="Polar residues" evidence="4">
    <location>
        <begin position="1148"/>
        <end position="1159"/>
    </location>
</feature>
<dbReference type="Pfam" id="PF13236">
    <property type="entry name" value="CLU"/>
    <property type="match status" value="1"/>
</dbReference>
<organism evidence="7 8">
    <name type="scientific">Puccinia sorghi</name>
    <dbReference type="NCBI Taxonomy" id="27349"/>
    <lineage>
        <taxon>Eukaryota</taxon>
        <taxon>Fungi</taxon>
        <taxon>Dikarya</taxon>
        <taxon>Basidiomycota</taxon>
        <taxon>Pucciniomycotina</taxon>
        <taxon>Pucciniomycetes</taxon>
        <taxon>Pucciniales</taxon>
        <taxon>Pucciniaceae</taxon>
        <taxon>Puccinia</taxon>
    </lineage>
</organism>
<dbReference type="Gene3D" id="1.25.40.10">
    <property type="entry name" value="Tetratricopeptide repeat domain"/>
    <property type="match status" value="1"/>
</dbReference>
<dbReference type="GO" id="GO:0003729">
    <property type="term" value="F:mRNA binding"/>
    <property type="evidence" value="ECO:0007669"/>
    <property type="project" value="TreeGrafter"/>
</dbReference>
<dbReference type="GO" id="GO:0048312">
    <property type="term" value="P:intracellular distribution of mitochondria"/>
    <property type="evidence" value="ECO:0007669"/>
    <property type="project" value="TreeGrafter"/>
</dbReference>
<feature type="domain" description="Clu" evidence="6">
    <location>
        <begin position="449"/>
        <end position="759"/>
    </location>
</feature>
<dbReference type="STRING" id="27349.A0A0L6UQS3"/>
<keyword evidence="5" id="KW-1133">Transmembrane helix</keyword>
<dbReference type="Proteomes" id="UP000037035">
    <property type="component" value="Unassembled WGS sequence"/>
</dbReference>
<gene>
    <name evidence="3" type="primary">CLU1</name>
    <name evidence="3" type="synonym">TIF31</name>
    <name evidence="7" type="ORF">VP01_419g2</name>
</gene>
<keyword evidence="3" id="KW-0694">RNA-binding</keyword>
<name>A0A0L6UQS3_9BASI</name>
<comment type="function">
    <text evidence="3">mRNA-binding protein involved in proper cytoplasmic distribution of mitochondria.</text>
</comment>
<evidence type="ECO:0000313" key="8">
    <source>
        <dbReference type="Proteomes" id="UP000037035"/>
    </source>
</evidence>
<dbReference type="InterPro" id="IPR027523">
    <property type="entry name" value="CLU_prot"/>
</dbReference>
<dbReference type="PANTHER" id="PTHR12601">
    <property type="entry name" value="EUKARYOTIC TRANSLATION INITIATION FACTOR 3 SUBUNIT EIF-3"/>
    <property type="match status" value="1"/>
</dbReference>
<evidence type="ECO:0000313" key="7">
    <source>
        <dbReference type="EMBL" id="KNZ50874.1"/>
    </source>
</evidence>
<comment type="subunit">
    <text evidence="3">May associate with the eukaryotic translation initiation factor 3 (eIF-3) complex.</text>
</comment>
<dbReference type="OrthoDB" id="771227at2759"/>
<keyword evidence="5" id="KW-0812">Transmembrane</keyword>
<feature type="compositionally biased region" description="Polar residues" evidence="4">
    <location>
        <begin position="655"/>
        <end position="670"/>
    </location>
</feature>
<dbReference type="InterPro" id="IPR033646">
    <property type="entry name" value="CLU-central"/>
</dbReference>
<dbReference type="Pfam" id="PF12807">
    <property type="entry name" value="eIF3_p135"/>
    <property type="match status" value="1"/>
</dbReference>
<feature type="transmembrane region" description="Helical" evidence="5">
    <location>
        <begin position="153"/>
        <end position="181"/>
    </location>
</feature>
<comment type="subcellular location">
    <subcellularLocation>
        <location evidence="3">Cytoplasm</location>
    </subcellularLocation>
</comment>
<feature type="region of interest" description="Disordered" evidence="4">
    <location>
        <begin position="1"/>
        <end position="31"/>
    </location>
</feature>
<dbReference type="GO" id="GO:0005737">
    <property type="term" value="C:cytoplasm"/>
    <property type="evidence" value="ECO:0007669"/>
    <property type="project" value="UniProtKB-SubCell"/>
</dbReference>
<proteinExistence type="inferred from homology"/>
<accession>A0A0L6UQS3</accession>
<evidence type="ECO:0000256" key="3">
    <source>
        <dbReference type="HAMAP-Rule" id="MF_03013"/>
    </source>
</evidence>
<dbReference type="HAMAP" id="MF_03013">
    <property type="entry name" value="CLU"/>
    <property type="match status" value="1"/>
</dbReference>
<dbReference type="SUPFAM" id="SSF103107">
    <property type="entry name" value="Hypothetical protein c14orf129, hspc210"/>
    <property type="match status" value="1"/>
</dbReference>
<comment type="caution">
    <text evidence="7">The sequence shown here is derived from an EMBL/GenBank/DDBJ whole genome shotgun (WGS) entry which is preliminary data.</text>
</comment>
<dbReference type="InterPro" id="IPR023231">
    <property type="entry name" value="GSKIP_dom_sf"/>
</dbReference>
<feature type="compositionally biased region" description="Basic residues" evidence="4">
    <location>
        <begin position="1165"/>
        <end position="1176"/>
    </location>
</feature>
<dbReference type="Gene3D" id="3.30.2280.10">
    <property type="entry name" value="Hypothetical protein (hspc210)"/>
    <property type="match status" value="1"/>
</dbReference>
<feature type="region of interest" description="Disordered" evidence="4">
    <location>
        <begin position="1535"/>
        <end position="1616"/>
    </location>
</feature>
<protein>
    <recommendedName>
        <fullName evidence="3">Clustered mitochondria protein homolog</fullName>
    </recommendedName>
    <alternativeName>
        <fullName evidence="3">Protein TIF31 homolog</fullName>
    </alternativeName>
</protein>
<dbReference type="InterPro" id="IPR011990">
    <property type="entry name" value="TPR-like_helical_dom_sf"/>
</dbReference>
<feature type="compositionally biased region" description="Low complexity" evidence="4">
    <location>
        <begin position="271"/>
        <end position="281"/>
    </location>
</feature>
<dbReference type="PROSITE" id="PS51823">
    <property type="entry name" value="CLU"/>
    <property type="match status" value="1"/>
</dbReference>
<evidence type="ECO:0000256" key="1">
    <source>
        <dbReference type="ARBA" id="ARBA00022490"/>
    </source>
</evidence>
<feature type="compositionally biased region" description="Polar residues" evidence="4">
    <location>
        <begin position="1"/>
        <end position="21"/>
    </location>
</feature>
<reference evidence="7 8" key="1">
    <citation type="submission" date="2015-08" db="EMBL/GenBank/DDBJ databases">
        <title>Next Generation Sequencing and Analysis of the Genome of Puccinia sorghi L Schw, the Causal Agent of Maize Common Rust.</title>
        <authorList>
            <person name="Rochi L."/>
            <person name="Burguener G."/>
            <person name="Darino M."/>
            <person name="Turjanski A."/>
            <person name="Kreff E."/>
            <person name="Dieguez M.J."/>
            <person name="Sacco F."/>
        </authorList>
    </citation>
    <scope>NUCLEOTIDE SEQUENCE [LARGE SCALE GENOMIC DNA]</scope>
    <source>
        <strain evidence="7 8">RO10H11247</strain>
    </source>
</reference>
<feature type="compositionally biased region" description="Polar residues" evidence="4">
    <location>
        <begin position="1580"/>
        <end position="1590"/>
    </location>
</feature>
<feature type="compositionally biased region" description="Low complexity" evidence="4">
    <location>
        <begin position="1596"/>
        <end position="1616"/>
    </location>
</feature>
<dbReference type="EMBL" id="LAVV01009279">
    <property type="protein sequence ID" value="KNZ50874.1"/>
    <property type="molecule type" value="Genomic_DNA"/>
</dbReference>
<evidence type="ECO:0000256" key="5">
    <source>
        <dbReference type="SAM" id="Phobius"/>
    </source>
</evidence>
<dbReference type="CDD" id="cd15466">
    <property type="entry name" value="CLU-central"/>
    <property type="match status" value="1"/>
</dbReference>
<dbReference type="FunFam" id="3.30.2280.10:FF:000002">
    <property type="entry name" value="Clustered mitochondria protein homolog"/>
    <property type="match status" value="1"/>
</dbReference>
<evidence type="ECO:0000256" key="2">
    <source>
        <dbReference type="ARBA" id="ARBA00022803"/>
    </source>
</evidence>
<feature type="region of interest" description="Disordered" evidence="4">
    <location>
        <begin position="1120"/>
        <end position="1186"/>
    </location>
</feature>
<dbReference type="VEuPathDB" id="FungiDB:VP01_419g2"/>
<sequence length="1616" mass="179139">MAGHPTSQATQLPATQVNSNDMPKESLDNTTPADQEAGVFQLSIFIARPTFCTEVNLSPAQTANGNQDPESAYIELILPAHGPETIRELQQSVIESAEGWWLGSIGLASVELDGNGKPDPQQLSVRNIFGEFAELSSAFQSDKFKDPNVKRALLAINSFVLHLHFRPTAALLLICFFFFLFRKLPVDYTEYTARLHVIRLRDVLYSQAPGLLVGNSTPFPPYDPSQIGIAGAISLFPLVRGDHANSHSPEQNSFDQPAAGLTKNKRKKKSSNLSSSLVNTTTEPSVSDSAIASLVNYRFNPATPFGAFNSLRADQPEARESNPPARYLKSFALSTWNSPPHHYRLRGHYLYLTITTLENVSYEITCHTKGFYVNKSSKTYFDPSPSSDSSLGSVFFHTLTQLICTLSPAFVQQVTDTWNRALNPAFPDFFTSISLTNCLPAFPWLVNPEKPSPDAIRSQLAYLITGSTTAETLPPARDWADEFAQARELPRKSLSERILRERIWSRLQSDFSMAATRGVISCSRGEVPALNPQEPESAWTYVLNNILFSRAEDPIGAYEHLGGTAAARAIASKDLYSIKHLNQLDVPGIYTMGSAVIDYHGKRWIAQGMIPGIFRPPDLEAEKAQQDLAAEQSRANGQSTHDDKDEGDWEKVNGSFPSTPQLGTATVSDEVSPPTTYDILYGSADIEKPEMGLRSDPKFHRLAAHVAAGFNLTEHDVTDINGRSHRLWLSADVHGIRATDGRCYLIDLYRMTPLDVYFIHNDINGHILDGKTPLSELASKTPPKSTQDTFPHRFTVIRTEAVNSFKQYKFRQFAIKHIQRHKQQQQASQSATDSQNNTKSIEASTEGLGEDVVVNSEMLTDEVSDALDKENFEFGLNPDAFVDRKDQPWTIPEEKEDEGMAMVKELSKFVREQLLTNVVQDLSEVKGLPADGRRLSDLLHSHGVNIRYLGHITHRLQLTANALSSSESKDDQHIVLQASIGLLQSEMVFRACKHVLNQMLLSTSESEACLCISHFLNCLLGQSAAIPCSEPHLDQSSAWRTYTRQSLRSQITSAIRRRFRYALPNSFFTQRLPRIKIQMLREICSRMGIQLRLRDYNLCSPPVEVTTNGHTHVVNEQVQKNPETTQASEEPLPATNGHVHTTDDENSTEGATPNESSAPSAPKQQLKKKRKSKSKKGSSASFGRSDCQTFSPSDVLNLLPIVRDSTCRSSVADELYAEGRRAFANGDIALGQELCTDALTTYEQVFGSIHPEMCRHWHSLAILYHQLSQRALVDLSDYNDRLLELSAIYHSTSNDEDREKVKQRIESYQKDREPEAIKNEIDTYVQLAANNLRQSVIVAERTLGLDHPETIQQYSDLSVMEYHLGNTETAMRYTKHALDLWHLVYGPGCHPDASASVTHAGVLAQSTLDPNKSPRADSIFGLSQTLIGSFFGTDSGKFAEATLILSQMYAQGGQKEQAIKYGAEAKRLYANRFGEDHEQTKHANQLHDSITRSIEAQIKGDEERSARLAKRLGLDPKRAASLRARLLASSAPVISAHPLPQGSGSAQRVITTREPLSQKVRPPVQQGSPVSIDDLVKYIQGNTSTKSSKALNHPPASSSSTSARASSRHSSAIKNS</sequence>